<dbReference type="Gene3D" id="3.30.230.40">
    <property type="entry name" value="Imidazole glycerol phosphate dehydratase, domain 1"/>
    <property type="match status" value="2"/>
</dbReference>
<keyword evidence="5 6" id="KW-0456">Lyase</keyword>
<dbReference type="InterPro" id="IPR020568">
    <property type="entry name" value="Ribosomal_Su5_D2-typ_SF"/>
</dbReference>
<dbReference type="PANTHER" id="PTHR23133:SF2">
    <property type="entry name" value="IMIDAZOLEGLYCEROL-PHOSPHATE DEHYDRATASE"/>
    <property type="match status" value="1"/>
</dbReference>
<keyword evidence="3 6" id="KW-0028">Amino-acid biosynthesis</keyword>
<dbReference type="FunCoup" id="A0A517SMR2">
    <property type="interactions" value="362"/>
</dbReference>
<name>A0A517SMR2_9PLAN</name>
<dbReference type="InterPro" id="IPR038494">
    <property type="entry name" value="IGPD_sf"/>
</dbReference>
<evidence type="ECO:0000256" key="6">
    <source>
        <dbReference type="HAMAP-Rule" id="MF_00076"/>
    </source>
</evidence>
<keyword evidence="9" id="KW-1185">Reference proteome</keyword>
<accession>A0A517SMR2</accession>
<dbReference type="HAMAP" id="MF_00076">
    <property type="entry name" value="HisB"/>
    <property type="match status" value="1"/>
</dbReference>
<reference evidence="8 9" key="1">
    <citation type="submission" date="2019-02" db="EMBL/GenBank/DDBJ databases">
        <title>Deep-cultivation of Planctomycetes and their phenomic and genomic characterization uncovers novel biology.</title>
        <authorList>
            <person name="Wiegand S."/>
            <person name="Jogler M."/>
            <person name="Boedeker C."/>
            <person name="Pinto D."/>
            <person name="Vollmers J."/>
            <person name="Rivas-Marin E."/>
            <person name="Kohn T."/>
            <person name="Peeters S.H."/>
            <person name="Heuer A."/>
            <person name="Rast P."/>
            <person name="Oberbeckmann S."/>
            <person name="Bunk B."/>
            <person name="Jeske O."/>
            <person name="Meyerdierks A."/>
            <person name="Storesund J.E."/>
            <person name="Kallscheuer N."/>
            <person name="Luecker S."/>
            <person name="Lage O.M."/>
            <person name="Pohl T."/>
            <person name="Merkel B.J."/>
            <person name="Hornburger P."/>
            <person name="Mueller R.-W."/>
            <person name="Bruemmer F."/>
            <person name="Labrenz M."/>
            <person name="Spormann A.M."/>
            <person name="Op den Camp H."/>
            <person name="Overmann J."/>
            <person name="Amann R."/>
            <person name="Jetten M.S.M."/>
            <person name="Mascher T."/>
            <person name="Medema M.H."/>
            <person name="Devos D.P."/>
            <person name="Kaster A.-K."/>
            <person name="Ovreas L."/>
            <person name="Rohde M."/>
            <person name="Galperin M.Y."/>
            <person name="Jogler C."/>
        </authorList>
    </citation>
    <scope>NUCLEOTIDE SEQUENCE [LARGE SCALE GENOMIC DNA]</scope>
    <source>
        <strain evidence="8 9">Pan44</strain>
    </source>
</reference>
<dbReference type="NCBIfam" id="NF002109">
    <property type="entry name" value="PRK00951.1-5"/>
    <property type="match status" value="1"/>
</dbReference>
<comment type="similarity">
    <text evidence="6 7">Belongs to the imidazoleglycerol-phosphate dehydratase family.</text>
</comment>
<protein>
    <recommendedName>
        <fullName evidence="2 6">Imidazoleglycerol-phosphate dehydratase</fullName>
        <shortName evidence="6">IGPD</shortName>
        <ecNumber evidence="6 7">4.2.1.19</ecNumber>
    </recommendedName>
</protein>
<dbReference type="PROSITE" id="PS00954">
    <property type="entry name" value="IGP_DEHYDRATASE_1"/>
    <property type="match status" value="1"/>
</dbReference>
<keyword evidence="6" id="KW-0963">Cytoplasm</keyword>
<dbReference type="CDD" id="cd07914">
    <property type="entry name" value="IGPD"/>
    <property type="match status" value="1"/>
</dbReference>
<dbReference type="UniPathway" id="UPA00031">
    <property type="reaction ID" value="UER00011"/>
</dbReference>
<comment type="subcellular location">
    <subcellularLocation>
        <location evidence="6 7">Cytoplasm</location>
    </subcellularLocation>
</comment>
<dbReference type="GO" id="GO:0000105">
    <property type="term" value="P:L-histidine biosynthetic process"/>
    <property type="evidence" value="ECO:0007669"/>
    <property type="project" value="UniProtKB-UniRule"/>
</dbReference>
<keyword evidence="4 6" id="KW-0368">Histidine biosynthesis</keyword>
<dbReference type="InterPro" id="IPR000807">
    <property type="entry name" value="ImidazoleglycerolP_deHydtase"/>
</dbReference>
<dbReference type="NCBIfam" id="NF002114">
    <property type="entry name" value="PRK00951.2-4"/>
    <property type="match status" value="1"/>
</dbReference>
<evidence type="ECO:0000256" key="5">
    <source>
        <dbReference type="ARBA" id="ARBA00023239"/>
    </source>
</evidence>
<dbReference type="GO" id="GO:0004424">
    <property type="term" value="F:imidazoleglycerol-phosphate dehydratase activity"/>
    <property type="evidence" value="ECO:0007669"/>
    <property type="project" value="UniProtKB-UniRule"/>
</dbReference>
<dbReference type="OrthoDB" id="9790411at2"/>
<evidence type="ECO:0000256" key="4">
    <source>
        <dbReference type="ARBA" id="ARBA00023102"/>
    </source>
</evidence>
<dbReference type="InterPro" id="IPR020565">
    <property type="entry name" value="ImidazoleglycerP_deHydtase_CS"/>
</dbReference>
<organism evidence="8 9">
    <name type="scientific">Caulifigura coniformis</name>
    <dbReference type="NCBI Taxonomy" id="2527983"/>
    <lineage>
        <taxon>Bacteria</taxon>
        <taxon>Pseudomonadati</taxon>
        <taxon>Planctomycetota</taxon>
        <taxon>Planctomycetia</taxon>
        <taxon>Planctomycetales</taxon>
        <taxon>Planctomycetaceae</taxon>
        <taxon>Caulifigura</taxon>
    </lineage>
</organism>
<evidence type="ECO:0000313" key="8">
    <source>
        <dbReference type="EMBL" id="QDT57411.1"/>
    </source>
</evidence>
<evidence type="ECO:0000256" key="2">
    <source>
        <dbReference type="ARBA" id="ARBA00016664"/>
    </source>
</evidence>
<dbReference type="EC" id="4.2.1.19" evidence="6 7"/>
<dbReference type="PROSITE" id="PS00955">
    <property type="entry name" value="IGP_DEHYDRATASE_2"/>
    <property type="match status" value="1"/>
</dbReference>
<dbReference type="SUPFAM" id="SSF54211">
    <property type="entry name" value="Ribosomal protein S5 domain 2-like"/>
    <property type="match status" value="2"/>
</dbReference>
<dbReference type="AlphaFoldDB" id="A0A517SMR2"/>
<dbReference type="FunFam" id="3.30.230.40:FF:000003">
    <property type="entry name" value="Imidazoleglycerol-phosphate dehydratase HisB"/>
    <property type="match status" value="1"/>
</dbReference>
<comment type="catalytic activity">
    <reaction evidence="6 7">
        <text>D-erythro-1-(imidazol-4-yl)glycerol 3-phosphate = 3-(imidazol-4-yl)-2-oxopropyl phosphate + H2O</text>
        <dbReference type="Rhea" id="RHEA:11040"/>
        <dbReference type="ChEBI" id="CHEBI:15377"/>
        <dbReference type="ChEBI" id="CHEBI:57766"/>
        <dbReference type="ChEBI" id="CHEBI:58278"/>
        <dbReference type="EC" id="4.2.1.19"/>
    </reaction>
</comment>
<evidence type="ECO:0000256" key="1">
    <source>
        <dbReference type="ARBA" id="ARBA00005047"/>
    </source>
</evidence>
<evidence type="ECO:0000313" key="9">
    <source>
        <dbReference type="Proteomes" id="UP000315700"/>
    </source>
</evidence>
<proteinExistence type="inferred from homology"/>
<gene>
    <name evidence="6 8" type="primary">hisB</name>
    <name evidence="8" type="ORF">Pan44_54800</name>
</gene>
<dbReference type="InParanoid" id="A0A517SMR2"/>
<dbReference type="RefSeq" id="WP_145034761.1">
    <property type="nucleotide sequence ID" value="NZ_CP036271.1"/>
</dbReference>
<dbReference type="GO" id="GO:0005737">
    <property type="term" value="C:cytoplasm"/>
    <property type="evidence" value="ECO:0007669"/>
    <property type="project" value="UniProtKB-SubCell"/>
</dbReference>
<dbReference type="EMBL" id="CP036271">
    <property type="protein sequence ID" value="QDT57411.1"/>
    <property type="molecule type" value="Genomic_DNA"/>
</dbReference>
<dbReference type="Proteomes" id="UP000315700">
    <property type="component" value="Chromosome"/>
</dbReference>
<sequence length="197" mass="21501">MSTPRTASISRKTGETEISLSLNLDGTGQADIDTGVGFLDHMLTLLAKHGLFDLTVKAVGDLHIDDHHTTEDVGICLGQALLKALDDKKGIVRYGSITLPMEETLVTVALDLSGRFYFAHGFHFPSQKIGTFDTELIREFWQAVSVNGLFNYHVLLHYGDNSHHIAEAIFKGTARALRQAVTIDPRQTGVPSSKGSL</sequence>
<dbReference type="PANTHER" id="PTHR23133">
    <property type="entry name" value="IMIDAZOLEGLYCEROL-PHOSPHATE DEHYDRATASE HIS7"/>
    <property type="match status" value="1"/>
</dbReference>
<dbReference type="NCBIfam" id="NF002111">
    <property type="entry name" value="PRK00951.2-1"/>
    <property type="match status" value="1"/>
</dbReference>
<evidence type="ECO:0000256" key="7">
    <source>
        <dbReference type="RuleBase" id="RU000599"/>
    </source>
</evidence>
<evidence type="ECO:0000256" key="3">
    <source>
        <dbReference type="ARBA" id="ARBA00022605"/>
    </source>
</evidence>
<comment type="pathway">
    <text evidence="1 6 7">Amino-acid biosynthesis; L-histidine biosynthesis; L-histidine from 5-phospho-alpha-D-ribose 1-diphosphate: step 6/9.</text>
</comment>
<dbReference type="FunFam" id="3.30.230.40:FF:000001">
    <property type="entry name" value="Imidazoleglycerol-phosphate dehydratase HisB"/>
    <property type="match status" value="1"/>
</dbReference>
<dbReference type="Pfam" id="PF00475">
    <property type="entry name" value="IGPD"/>
    <property type="match status" value="1"/>
</dbReference>
<dbReference type="KEGG" id="ccos:Pan44_54800"/>